<dbReference type="SUPFAM" id="SSF53098">
    <property type="entry name" value="Ribonuclease H-like"/>
    <property type="match status" value="1"/>
</dbReference>
<accession>A0AAW1GNP2</accession>
<dbReference type="InterPro" id="IPR012337">
    <property type="entry name" value="RNaseH-like_sf"/>
</dbReference>
<dbReference type="EMBL" id="JBDFQZ010000014">
    <property type="protein sequence ID" value="KAK9666362.1"/>
    <property type="molecule type" value="Genomic_DNA"/>
</dbReference>
<keyword evidence="3" id="KW-1185">Reference proteome</keyword>
<protein>
    <recommendedName>
        <fullName evidence="1">Integrase catalytic domain-containing protein</fullName>
    </recommendedName>
</protein>
<dbReference type="Gene3D" id="3.30.420.10">
    <property type="entry name" value="Ribonuclease H-like superfamily/Ribonuclease H"/>
    <property type="match status" value="1"/>
</dbReference>
<feature type="domain" description="Integrase catalytic" evidence="1">
    <location>
        <begin position="1"/>
        <end position="79"/>
    </location>
</feature>
<dbReference type="PANTHER" id="PTHR35046:SF9">
    <property type="entry name" value="RNA-DIRECTED DNA POLYMERASE"/>
    <property type="match status" value="1"/>
</dbReference>
<dbReference type="PROSITE" id="PS50994">
    <property type="entry name" value="INTEGRASE"/>
    <property type="match status" value="1"/>
</dbReference>
<dbReference type="InterPro" id="IPR036397">
    <property type="entry name" value="RNaseH_sf"/>
</dbReference>
<evidence type="ECO:0000313" key="3">
    <source>
        <dbReference type="Proteomes" id="UP001443914"/>
    </source>
</evidence>
<dbReference type="AlphaFoldDB" id="A0AAW1GNP2"/>
<dbReference type="GO" id="GO:0015074">
    <property type="term" value="P:DNA integration"/>
    <property type="evidence" value="ECO:0007669"/>
    <property type="project" value="InterPro"/>
</dbReference>
<sequence>MDFIEKLLKSQGKDTIFVVVDKLDKYAYFMISSHLYTAEKVAHVFFDQVFRLHGLPKTIVSDMYKIFLSRFWQELFTLK</sequence>
<dbReference type="Proteomes" id="UP001443914">
    <property type="component" value="Unassembled WGS sequence"/>
</dbReference>
<reference evidence="2" key="1">
    <citation type="submission" date="2024-03" db="EMBL/GenBank/DDBJ databases">
        <title>WGS assembly of Saponaria officinalis var. Norfolk2.</title>
        <authorList>
            <person name="Jenkins J."/>
            <person name="Shu S."/>
            <person name="Grimwood J."/>
            <person name="Barry K."/>
            <person name="Goodstein D."/>
            <person name="Schmutz J."/>
            <person name="Leebens-Mack J."/>
            <person name="Osbourn A."/>
        </authorList>
    </citation>
    <scope>NUCLEOTIDE SEQUENCE [LARGE SCALE GENOMIC DNA]</scope>
    <source>
        <strain evidence="2">JIC</strain>
    </source>
</reference>
<comment type="caution">
    <text evidence="2">The sequence shown here is derived from an EMBL/GenBank/DDBJ whole genome shotgun (WGS) entry which is preliminary data.</text>
</comment>
<evidence type="ECO:0000259" key="1">
    <source>
        <dbReference type="PROSITE" id="PS50994"/>
    </source>
</evidence>
<name>A0AAW1GNP2_SAPOF</name>
<dbReference type="InterPro" id="IPR001584">
    <property type="entry name" value="Integrase_cat-core"/>
</dbReference>
<evidence type="ECO:0000313" key="2">
    <source>
        <dbReference type="EMBL" id="KAK9666362.1"/>
    </source>
</evidence>
<dbReference type="PANTHER" id="PTHR35046">
    <property type="entry name" value="ZINC KNUCKLE (CCHC-TYPE) FAMILY PROTEIN"/>
    <property type="match status" value="1"/>
</dbReference>
<proteinExistence type="predicted"/>
<dbReference type="GO" id="GO:0003676">
    <property type="term" value="F:nucleic acid binding"/>
    <property type="evidence" value="ECO:0007669"/>
    <property type="project" value="InterPro"/>
</dbReference>
<organism evidence="2 3">
    <name type="scientific">Saponaria officinalis</name>
    <name type="common">Common soapwort</name>
    <name type="synonym">Lychnis saponaria</name>
    <dbReference type="NCBI Taxonomy" id="3572"/>
    <lineage>
        <taxon>Eukaryota</taxon>
        <taxon>Viridiplantae</taxon>
        <taxon>Streptophyta</taxon>
        <taxon>Embryophyta</taxon>
        <taxon>Tracheophyta</taxon>
        <taxon>Spermatophyta</taxon>
        <taxon>Magnoliopsida</taxon>
        <taxon>eudicotyledons</taxon>
        <taxon>Gunneridae</taxon>
        <taxon>Pentapetalae</taxon>
        <taxon>Caryophyllales</taxon>
        <taxon>Caryophyllaceae</taxon>
        <taxon>Caryophylleae</taxon>
        <taxon>Saponaria</taxon>
    </lineage>
</organism>
<gene>
    <name evidence="2" type="ORF">RND81_14G179600</name>
</gene>